<dbReference type="AlphaFoldDB" id="A0AAN6SLZ5"/>
<evidence type="ECO:0000256" key="2">
    <source>
        <dbReference type="ARBA" id="ARBA00004240"/>
    </source>
</evidence>
<keyword evidence="10" id="KW-1185">Reference proteome</keyword>
<evidence type="ECO:0000256" key="6">
    <source>
        <dbReference type="ARBA" id="ARBA00023128"/>
    </source>
</evidence>
<evidence type="ECO:0000313" key="10">
    <source>
        <dbReference type="Proteomes" id="UP001303115"/>
    </source>
</evidence>
<dbReference type="GO" id="GO:0005739">
    <property type="term" value="C:mitochondrion"/>
    <property type="evidence" value="ECO:0007669"/>
    <property type="project" value="UniProtKB-SubCell"/>
</dbReference>
<accession>A0AAN6SLZ5</accession>
<dbReference type="PANTHER" id="PTHR48182">
    <property type="entry name" value="PROTEIN SERAC1"/>
    <property type="match status" value="1"/>
</dbReference>
<comment type="subcellular location">
    <subcellularLocation>
        <location evidence="2">Endoplasmic reticulum</location>
    </subcellularLocation>
    <subcellularLocation>
        <location evidence="3">Membrane</location>
    </subcellularLocation>
    <subcellularLocation>
        <location evidence="1">Mitochondrion</location>
    </subcellularLocation>
</comment>
<dbReference type="PANTHER" id="PTHR48182:SF2">
    <property type="entry name" value="PROTEIN SERAC1"/>
    <property type="match status" value="1"/>
</dbReference>
<evidence type="ECO:0000259" key="8">
    <source>
        <dbReference type="Pfam" id="PF05057"/>
    </source>
</evidence>
<dbReference type="EMBL" id="MU854632">
    <property type="protein sequence ID" value="KAK4032232.1"/>
    <property type="molecule type" value="Genomic_DNA"/>
</dbReference>
<evidence type="ECO:0000256" key="7">
    <source>
        <dbReference type="ARBA" id="ARBA00023136"/>
    </source>
</evidence>
<dbReference type="InterPro" id="IPR007751">
    <property type="entry name" value="DUF676_lipase-like"/>
</dbReference>
<comment type="similarity">
    <text evidence="4">Belongs to the putative lipase ROG1 family.</text>
</comment>
<dbReference type="GO" id="GO:0005783">
    <property type="term" value="C:endoplasmic reticulum"/>
    <property type="evidence" value="ECO:0007669"/>
    <property type="project" value="UniProtKB-SubCell"/>
</dbReference>
<evidence type="ECO:0000313" key="9">
    <source>
        <dbReference type="EMBL" id="KAK4032232.1"/>
    </source>
</evidence>
<evidence type="ECO:0000256" key="5">
    <source>
        <dbReference type="ARBA" id="ARBA00022824"/>
    </source>
</evidence>
<protein>
    <submittedName>
        <fullName evidence="9">Alpha/Beta hydrolase protein</fullName>
    </submittedName>
</protein>
<evidence type="ECO:0000256" key="3">
    <source>
        <dbReference type="ARBA" id="ARBA00004370"/>
    </source>
</evidence>
<keyword evidence="7" id="KW-0472">Membrane</keyword>
<organism evidence="9 10">
    <name type="scientific">Parachaetomium inaequale</name>
    <dbReference type="NCBI Taxonomy" id="2588326"/>
    <lineage>
        <taxon>Eukaryota</taxon>
        <taxon>Fungi</taxon>
        <taxon>Dikarya</taxon>
        <taxon>Ascomycota</taxon>
        <taxon>Pezizomycotina</taxon>
        <taxon>Sordariomycetes</taxon>
        <taxon>Sordariomycetidae</taxon>
        <taxon>Sordariales</taxon>
        <taxon>Chaetomiaceae</taxon>
        <taxon>Parachaetomium</taxon>
    </lineage>
</organism>
<reference evidence="10" key="1">
    <citation type="journal article" date="2023" name="Mol. Phylogenet. Evol.">
        <title>Genome-scale phylogeny and comparative genomics of the fungal order Sordariales.</title>
        <authorList>
            <person name="Hensen N."/>
            <person name="Bonometti L."/>
            <person name="Westerberg I."/>
            <person name="Brannstrom I.O."/>
            <person name="Guillou S."/>
            <person name="Cros-Aarteil S."/>
            <person name="Calhoun S."/>
            <person name="Haridas S."/>
            <person name="Kuo A."/>
            <person name="Mondo S."/>
            <person name="Pangilinan J."/>
            <person name="Riley R."/>
            <person name="LaButti K."/>
            <person name="Andreopoulos B."/>
            <person name="Lipzen A."/>
            <person name="Chen C."/>
            <person name="Yan M."/>
            <person name="Daum C."/>
            <person name="Ng V."/>
            <person name="Clum A."/>
            <person name="Steindorff A."/>
            <person name="Ohm R.A."/>
            <person name="Martin F."/>
            <person name="Silar P."/>
            <person name="Natvig D.O."/>
            <person name="Lalanne C."/>
            <person name="Gautier V."/>
            <person name="Ament-Velasquez S.L."/>
            <person name="Kruys A."/>
            <person name="Hutchinson M.I."/>
            <person name="Powell A.J."/>
            <person name="Barry K."/>
            <person name="Miller A.N."/>
            <person name="Grigoriev I.V."/>
            <person name="Debuchy R."/>
            <person name="Gladieux P."/>
            <person name="Hiltunen Thoren M."/>
            <person name="Johannesson H."/>
        </authorList>
    </citation>
    <scope>NUCLEOTIDE SEQUENCE [LARGE SCALE GENOMIC DNA]</scope>
    <source>
        <strain evidence="10">CBS 284.82</strain>
    </source>
</reference>
<comment type="caution">
    <text evidence="9">The sequence shown here is derived from an EMBL/GenBank/DDBJ whole genome shotgun (WGS) entry which is preliminary data.</text>
</comment>
<dbReference type="GO" id="GO:0016020">
    <property type="term" value="C:membrane"/>
    <property type="evidence" value="ECO:0007669"/>
    <property type="project" value="UniProtKB-SubCell"/>
</dbReference>
<gene>
    <name evidence="9" type="ORF">C8A01DRAFT_50929</name>
</gene>
<dbReference type="Pfam" id="PF05057">
    <property type="entry name" value="DUF676"/>
    <property type="match status" value="1"/>
</dbReference>
<dbReference type="InterPro" id="IPR029058">
    <property type="entry name" value="AB_hydrolase_fold"/>
</dbReference>
<dbReference type="GO" id="GO:0016787">
    <property type="term" value="F:hydrolase activity"/>
    <property type="evidence" value="ECO:0007669"/>
    <property type="project" value="UniProtKB-KW"/>
</dbReference>
<dbReference type="SUPFAM" id="SSF53474">
    <property type="entry name" value="alpha/beta-Hydrolases"/>
    <property type="match status" value="1"/>
</dbReference>
<keyword evidence="5" id="KW-0256">Endoplasmic reticulum</keyword>
<evidence type="ECO:0000256" key="4">
    <source>
        <dbReference type="ARBA" id="ARBA00007920"/>
    </source>
</evidence>
<dbReference type="Proteomes" id="UP001303115">
    <property type="component" value="Unassembled WGS sequence"/>
</dbReference>
<evidence type="ECO:0000256" key="1">
    <source>
        <dbReference type="ARBA" id="ARBA00004173"/>
    </source>
</evidence>
<dbReference type="InterPro" id="IPR052374">
    <property type="entry name" value="SERAC1"/>
</dbReference>
<feature type="domain" description="DUF676" evidence="8">
    <location>
        <begin position="18"/>
        <end position="155"/>
    </location>
</feature>
<sequence length="308" mass="33755">MSLGLHQLSFPEDAKLDIVFVHGLFGNRIDTWSADNGILWPEKLLSQDITDARIFTFGYDADVTKFNLNEELTEGTMESHAADLCERLAGLRANTESSDRPLIFVAHSLGGLICAQLVVKGALAAESDNIAIISNNARGMVFLGTPFHGSPVAPYGKMLSSMVSVLHRTHTQKVKDLEQKSEKLRILAESCSSALHQRIREGKEIRVAFFHETKRLHGVLIVPELNSRLPGFGDHASINADHSAICKFSNPDDPGYQSVLAAIRKMAADSEDRPNSTVHGNQYNNTYHGTIKNLVNGNQTINGGLHFA</sequence>
<name>A0AAN6SLZ5_9PEZI</name>
<proteinExistence type="inferred from homology"/>
<dbReference type="Gene3D" id="3.40.50.1820">
    <property type="entry name" value="alpha/beta hydrolase"/>
    <property type="match status" value="1"/>
</dbReference>
<keyword evidence="6" id="KW-0496">Mitochondrion</keyword>
<keyword evidence="9" id="KW-0378">Hydrolase</keyword>